<name>A0AAE1Q9T2_9EUCA</name>
<gene>
    <name evidence="1" type="ORF">Pmani_006489</name>
</gene>
<protein>
    <submittedName>
        <fullName evidence="1">Uncharacterized protein</fullName>
    </submittedName>
</protein>
<accession>A0AAE1Q9T2</accession>
<keyword evidence="2" id="KW-1185">Reference proteome</keyword>
<reference evidence="1" key="1">
    <citation type="submission" date="2023-11" db="EMBL/GenBank/DDBJ databases">
        <title>Genome assemblies of two species of porcelain crab, Petrolisthes cinctipes and Petrolisthes manimaculis (Anomura: Porcellanidae).</title>
        <authorList>
            <person name="Angst P."/>
        </authorList>
    </citation>
    <scope>NUCLEOTIDE SEQUENCE</scope>
    <source>
        <strain evidence="1">PB745_02</strain>
        <tissue evidence="1">Gill</tissue>
    </source>
</reference>
<evidence type="ECO:0000313" key="1">
    <source>
        <dbReference type="EMBL" id="KAK4322824.1"/>
    </source>
</evidence>
<sequence length="90" mass="10321">MRPQHRVSWCHERSKLYARENLRTPCHDLQQALPHMPLIDELDVLPTMEELETALASLPSGKAPGMDGIPGEVWMCINVLLDPLYELLCW</sequence>
<dbReference type="EMBL" id="JAWZYT010000500">
    <property type="protein sequence ID" value="KAK4322824.1"/>
    <property type="molecule type" value="Genomic_DNA"/>
</dbReference>
<dbReference type="Proteomes" id="UP001292094">
    <property type="component" value="Unassembled WGS sequence"/>
</dbReference>
<comment type="caution">
    <text evidence="1">The sequence shown here is derived from an EMBL/GenBank/DDBJ whole genome shotgun (WGS) entry which is preliminary data.</text>
</comment>
<evidence type="ECO:0000313" key="2">
    <source>
        <dbReference type="Proteomes" id="UP001292094"/>
    </source>
</evidence>
<organism evidence="1 2">
    <name type="scientific">Petrolisthes manimaculis</name>
    <dbReference type="NCBI Taxonomy" id="1843537"/>
    <lineage>
        <taxon>Eukaryota</taxon>
        <taxon>Metazoa</taxon>
        <taxon>Ecdysozoa</taxon>
        <taxon>Arthropoda</taxon>
        <taxon>Crustacea</taxon>
        <taxon>Multicrustacea</taxon>
        <taxon>Malacostraca</taxon>
        <taxon>Eumalacostraca</taxon>
        <taxon>Eucarida</taxon>
        <taxon>Decapoda</taxon>
        <taxon>Pleocyemata</taxon>
        <taxon>Anomura</taxon>
        <taxon>Galatheoidea</taxon>
        <taxon>Porcellanidae</taxon>
        <taxon>Petrolisthes</taxon>
    </lineage>
</organism>
<dbReference type="AlphaFoldDB" id="A0AAE1Q9T2"/>
<proteinExistence type="predicted"/>